<protein>
    <submittedName>
        <fullName evidence="4">Uncharacterized protein</fullName>
    </submittedName>
</protein>
<feature type="repeat" description="ANK" evidence="3">
    <location>
        <begin position="1567"/>
        <end position="1599"/>
    </location>
</feature>
<gene>
    <name evidence="4" type="ORF">L9F63_026656</name>
</gene>
<organism evidence="4 5">
    <name type="scientific">Diploptera punctata</name>
    <name type="common">Pacific beetle cockroach</name>
    <dbReference type="NCBI Taxonomy" id="6984"/>
    <lineage>
        <taxon>Eukaryota</taxon>
        <taxon>Metazoa</taxon>
        <taxon>Ecdysozoa</taxon>
        <taxon>Arthropoda</taxon>
        <taxon>Hexapoda</taxon>
        <taxon>Insecta</taxon>
        <taxon>Pterygota</taxon>
        <taxon>Neoptera</taxon>
        <taxon>Polyneoptera</taxon>
        <taxon>Dictyoptera</taxon>
        <taxon>Blattodea</taxon>
        <taxon>Blaberoidea</taxon>
        <taxon>Blaberidae</taxon>
        <taxon>Diplopterinae</taxon>
        <taxon>Diploptera</taxon>
    </lineage>
</organism>
<feature type="repeat" description="ANK" evidence="3">
    <location>
        <begin position="1666"/>
        <end position="1698"/>
    </location>
</feature>
<feature type="repeat" description="ANK" evidence="3">
    <location>
        <begin position="1105"/>
        <end position="1137"/>
    </location>
</feature>
<feature type="repeat" description="ANK" evidence="3">
    <location>
        <begin position="1468"/>
        <end position="1500"/>
    </location>
</feature>
<keyword evidence="2 3" id="KW-0040">ANK repeat</keyword>
<feature type="repeat" description="ANK" evidence="3">
    <location>
        <begin position="1732"/>
        <end position="1764"/>
    </location>
</feature>
<evidence type="ECO:0000256" key="1">
    <source>
        <dbReference type="ARBA" id="ARBA00022737"/>
    </source>
</evidence>
<reference evidence="4" key="1">
    <citation type="journal article" date="2023" name="IScience">
        <title>Live-bearing cockroach genome reveals convergent evolutionary mechanisms linked to viviparity in insects and beyond.</title>
        <authorList>
            <person name="Fouks B."/>
            <person name="Harrison M.C."/>
            <person name="Mikhailova A.A."/>
            <person name="Marchal E."/>
            <person name="English S."/>
            <person name="Carruthers M."/>
            <person name="Jennings E.C."/>
            <person name="Chiamaka E.L."/>
            <person name="Frigard R.A."/>
            <person name="Pippel M."/>
            <person name="Attardo G.M."/>
            <person name="Benoit J.B."/>
            <person name="Bornberg-Bauer E."/>
            <person name="Tobe S.S."/>
        </authorList>
    </citation>
    <scope>NUCLEOTIDE SEQUENCE</scope>
    <source>
        <strain evidence="4">Stay&amp;Tobe</strain>
    </source>
</reference>
<evidence type="ECO:0000313" key="4">
    <source>
        <dbReference type="EMBL" id="KAJ9598811.1"/>
    </source>
</evidence>
<name>A0AAD8EQL4_DIPPU</name>
<keyword evidence="5" id="KW-1185">Reference proteome</keyword>
<dbReference type="Pfam" id="PF13637">
    <property type="entry name" value="Ank_4"/>
    <property type="match status" value="2"/>
</dbReference>
<dbReference type="SUPFAM" id="SSF52540">
    <property type="entry name" value="P-loop containing nucleoside triphosphate hydrolases"/>
    <property type="match status" value="1"/>
</dbReference>
<evidence type="ECO:0000313" key="5">
    <source>
        <dbReference type="Proteomes" id="UP001233999"/>
    </source>
</evidence>
<feature type="repeat" description="ANK" evidence="3">
    <location>
        <begin position="1237"/>
        <end position="1269"/>
    </location>
</feature>
<evidence type="ECO:0000256" key="3">
    <source>
        <dbReference type="PROSITE-ProRule" id="PRU00023"/>
    </source>
</evidence>
<feature type="repeat" description="ANK" evidence="3">
    <location>
        <begin position="1072"/>
        <end position="1104"/>
    </location>
</feature>
<dbReference type="Proteomes" id="UP001233999">
    <property type="component" value="Unassembled WGS sequence"/>
</dbReference>
<dbReference type="Pfam" id="PF00023">
    <property type="entry name" value="Ank"/>
    <property type="match status" value="4"/>
</dbReference>
<dbReference type="PROSITE" id="PS50088">
    <property type="entry name" value="ANK_REPEAT"/>
    <property type="match status" value="24"/>
</dbReference>
<feature type="repeat" description="ANK" evidence="3">
    <location>
        <begin position="1040"/>
        <end position="1072"/>
    </location>
</feature>
<dbReference type="Gene3D" id="1.25.40.20">
    <property type="entry name" value="Ankyrin repeat-containing domain"/>
    <property type="match status" value="8"/>
</dbReference>
<keyword evidence="1" id="KW-0677">Repeat</keyword>
<feature type="repeat" description="ANK" evidence="3">
    <location>
        <begin position="1435"/>
        <end position="1467"/>
    </location>
</feature>
<feature type="repeat" description="ANK" evidence="3">
    <location>
        <begin position="1270"/>
        <end position="1302"/>
    </location>
</feature>
<feature type="repeat" description="ANK" evidence="3">
    <location>
        <begin position="1369"/>
        <end position="1401"/>
    </location>
</feature>
<feature type="repeat" description="ANK" evidence="3">
    <location>
        <begin position="1765"/>
        <end position="1797"/>
    </location>
</feature>
<feature type="repeat" description="ANK" evidence="3">
    <location>
        <begin position="1171"/>
        <end position="1203"/>
    </location>
</feature>
<feature type="repeat" description="ANK" evidence="3">
    <location>
        <begin position="1402"/>
        <end position="1434"/>
    </location>
</feature>
<dbReference type="SUPFAM" id="SSF48403">
    <property type="entry name" value="Ankyrin repeat"/>
    <property type="match status" value="3"/>
</dbReference>
<feature type="repeat" description="ANK" evidence="3">
    <location>
        <begin position="1699"/>
        <end position="1731"/>
    </location>
</feature>
<dbReference type="InterPro" id="IPR027417">
    <property type="entry name" value="P-loop_NTPase"/>
</dbReference>
<feature type="repeat" description="ANK" evidence="3">
    <location>
        <begin position="1204"/>
        <end position="1236"/>
    </location>
</feature>
<dbReference type="Gene3D" id="3.40.50.300">
    <property type="entry name" value="P-loop containing nucleotide triphosphate hydrolases"/>
    <property type="match status" value="1"/>
</dbReference>
<comment type="caution">
    <text evidence="4">The sequence shown here is derived from an EMBL/GenBank/DDBJ whole genome shotgun (WGS) entry which is preliminary data.</text>
</comment>
<feature type="repeat" description="ANK" evidence="3">
    <location>
        <begin position="1138"/>
        <end position="1170"/>
    </location>
</feature>
<dbReference type="Pfam" id="PF12796">
    <property type="entry name" value="Ank_2"/>
    <property type="match status" value="6"/>
</dbReference>
<dbReference type="InterPro" id="IPR036770">
    <property type="entry name" value="Ankyrin_rpt-contain_sf"/>
</dbReference>
<feature type="repeat" description="ANK" evidence="3">
    <location>
        <begin position="867"/>
        <end position="892"/>
    </location>
</feature>
<feature type="repeat" description="ANK" evidence="3">
    <location>
        <begin position="974"/>
        <end position="1006"/>
    </location>
</feature>
<feature type="repeat" description="ANK" evidence="3">
    <location>
        <begin position="1600"/>
        <end position="1632"/>
    </location>
</feature>
<feature type="repeat" description="ANK" evidence="3">
    <location>
        <begin position="1534"/>
        <end position="1566"/>
    </location>
</feature>
<dbReference type="PANTHER" id="PTHR24126:SF14">
    <property type="entry name" value="ANK_REP_REGION DOMAIN-CONTAINING PROTEIN"/>
    <property type="match status" value="1"/>
</dbReference>
<dbReference type="PROSITE" id="PS50297">
    <property type="entry name" value="ANK_REP_REGION"/>
    <property type="match status" value="22"/>
</dbReference>
<dbReference type="PANTHER" id="PTHR24126">
    <property type="entry name" value="ANKYRIN REPEAT, PH AND SEC7 DOMAIN CONTAINING PROTEIN SECG-RELATED"/>
    <property type="match status" value="1"/>
</dbReference>
<dbReference type="SMART" id="SM00248">
    <property type="entry name" value="ANK"/>
    <property type="match status" value="26"/>
</dbReference>
<dbReference type="EMBL" id="JASPKZ010001028">
    <property type="protein sequence ID" value="KAJ9598811.1"/>
    <property type="molecule type" value="Genomic_DNA"/>
</dbReference>
<feature type="repeat" description="ANK" evidence="3">
    <location>
        <begin position="1501"/>
        <end position="1533"/>
    </location>
</feature>
<feature type="repeat" description="ANK" evidence="3">
    <location>
        <begin position="1633"/>
        <end position="1665"/>
    </location>
</feature>
<dbReference type="InterPro" id="IPR002110">
    <property type="entry name" value="Ankyrin_rpt"/>
</dbReference>
<feature type="repeat" description="ANK" evidence="3">
    <location>
        <begin position="1303"/>
        <end position="1335"/>
    </location>
</feature>
<dbReference type="PRINTS" id="PR01415">
    <property type="entry name" value="ANKYRIN"/>
</dbReference>
<accession>A0AAD8EQL4</accession>
<sequence>MQAAGCFDDIVFNIGQQTIFLQLKHKEKSNTVIKWSQFIRHKDFNLPKYLKSYLVTKQQWQHNEDLKLCGKFEEAKFVIFTNTKVNDNLVNESASTELLNVVSTGGKLVCFTELFKNLQNYKQTLNDAVNSNNFTVSSDLIQIIQHLSNKDIKCQPSSKKLSKLLNDLEYLGDLSSYDEFVKQLFFYTEQVPEKDLDNLIRHEIELVCGTDKMYNTFMTGIQDWWRNSDVYLSNDHQFWQDILQSCVVNVTKTLPDFGIKFSESECKSIREKFSSNRMFLETQLIVDANILQTHCTEIMAIWKLGIRGDVMVIDGKIGSAKILYEFLNIITLHQQKQLIVVANNSDDFERNLDFTVFTDNFNLYQLNTDSQLRVLESEVMFQGFPICLKVLADESTLKTSINANILFKLLNEDHRLEIGKKLDDLDPCYIPRTFIRKEFTFESKDSTILSSCHFFLIEDATDFQELQEHCENIHWIQVCDESYLWRSSKGDILPVMKHLKHDSSSCQFTTTEDIIELPHQVVLVVAQPGMGKSTEISHIAHEIKKTDEAMWIVKVDLNEYTHFLSQNQVNGKELLFIAGNFNTKFQRYLFEYQINVGGKVTLLFDGFDEISPTYSETVFSLLNEFSNTKIKNIFVTSRPVMREQLVQRLSILPISFKPFTENDQKNFLIKYWRMCKDHNPIKIKNLLQLYSKFIDKKWEIYFKKMKLDISNVYTFLSCQENRLRFEEKIMNSALLSFFDDDYIKMLHNSQKIIEINQEFIERFKAGMEETGIVTDIINNRAIFTHRTFVEYFVAMWFSKLLDMEINFLRDVYLNKNFQIVRHFLDRFLAQDFDLHVSKDKGGRTPLFLAIINFLNKEENCDYNNDNAVKFNDLENIIEILLNHGANLNIEDKILCMRPLQLAEKIEAWSIVELLLQKNADNKDLVLIRKDISMKIYAQNSLQLAKKQGFKSFLNSIFNQGINVQYCMSEYVQEVLQTLLHIAAEHGQMKSVQFLVQHGTDINAREKYQMKTPLISCNTIKFGNFTTSIKYGACVNKQDTNGKTPLLIAVNQGHTKMIELLLLNGAKPENHNFKTTELILATEQGNLEIVDLLIEHGAGVNAQDENGKSALIIAICEGMYEMTKLLLHNGADVQIGYTHNTTPLMLAVRHTNEKIVELLINYGASVNEQYQNGETALFQAIREEKSEMVNFLLFNGVNVVMCNNYNTTPLILAIRHSNKYIVEQLIKYGADVNAQGNKGETALLLATKKDNNEIIQLLLENGADTEAQDNNQSTALLLAVQYLKIDIVKLLIKHGASVNIQNEDGFTPIMIAASNEDSEMLNLLLANGADSRVCEEIQKRALLHAAMQFNLQMVKTLFKQGASLNIQAEDGTTPLMYVVTGENTEMLLYLLENGANTEIRDGNLSTALLLAVLYQNVQAVELLIKYGACVNKQDIDSNSPLIVAAMLENSKILELLLKNGADTEAYKKNNFTAMLLAVQCYNVEMVEFLIRHGATLDVQDAEGTSALMFAVAWEDTRILQLLLENGADTKLRDENQSTALLQAVRCYNVKAVELLIKHGAYVNVQDKDGESPLLVATTWKQNQIFQLLLENGADTEARNKDYVTALLLAVQHCNVQKVKLLIKHGASINVEDRDGNTPLMNAVIKKDKEMLELLLENDADIETHNTKHLTALFLAVRYDDIQNVNLLIKHGASINVQDKDGVTPLIQAAKTAKREMLQLLLENGADTEARNKDYVTALLLAVLHCNVQKVKLLIKHGASINVEDRDGNTPLMNAVIKKDKEMLELLLENDADIEHTTQNI</sequence>
<proteinExistence type="predicted"/>
<reference evidence="4" key="2">
    <citation type="submission" date="2023-05" db="EMBL/GenBank/DDBJ databases">
        <authorList>
            <person name="Fouks B."/>
        </authorList>
    </citation>
    <scope>NUCLEOTIDE SEQUENCE</scope>
    <source>
        <strain evidence="4">Stay&amp;Tobe</strain>
        <tissue evidence="4">Testes</tissue>
    </source>
</reference>
<evidence type="ECO:0000256" key="2">
    <source>
        <dbReference type="ARBA" id="ARBA00023043"/>
    </source>
</evidence>